<dbReference type="EMBL" id="CAXDID020000111">
    <property type="protein sequence ID" value="CAL6029691.1"/>
    <property type="molecule type" value="Genomic_DNA"/>
</dbReference>
<gene>
    <name evidence="2" type="ORF">HINF_LOCUS32568</name>
    <name evidence="1" type="ORF">HINF_LOCUS53435</name>
</gene>
<comment type="caution">
    <text evidence="1">The sequence shown here is derived from an EMBL/GenBank/DDBJ whole genome shotgun (WGS) entry which is preliminary data.</text>
</comment>
<evidence type="ECO:0000313" key="2">
    <source>
        <dbReference type="EMBL" id="CAL6029691.1"/>
    </source>
</evidence>
<reference evidence="2 3" key="2">
    <citation type="submission" date="2024-07" db="EMBL/GenBank/DDBJ databases">
        <authorList>
            <person name="Akdeniz Z."/>
        </authorList>
    </citation>
    <scope>NUCLEOTIDE SEQUENCE [LARGE SCALE GENOMIC DNA]</scope>
</reference>
<reference evidence="1" key="1">
    <citation type="submission" date="2023-06" db="EMBL/GenBank/DDBJ databases">
        <authorList>
            <person name="Kurt Z."/>
        </authorList>
    </citation>
    <scope>NUCLEOTIDE SEQUENCE</scope>
</reference>
<proteinExistence type="predicted"/>
<sequence length="118" mass="13746">MHSGSISNNSSRSLTHEIFSRTSVISNVGSIYDADTEEYIDDYYQETSKQQIKESLSQMLAELAINVNNSYEEEPFIERQNFSQNAFLAEKLVEETDENYDEHLECYSRSSFEHRKVQ</sequence>
<evidence type="ECO:0000313" key="3">
    <source>
        <dbReference type="Proteomes" id="UP001642409"/>
    </source>
</evidence>
<organism evidence="1">
    <name type="scientific">Hexamita inflata</name>
    <dbReference type="NCBI Taxonomy" id="28002"/>
    <lineage>
        <taxon>Eukaryota</taxon>
        <taxon>Metamonada</taxon>
        <taxon>Diplomonadida</taxon>
        <taxon>Hexamitidae</taxon>
        <taxon>Hexamitinae</taxon>
        <taxon>Hexamita</taxon>
    </lineage>
</organism>
<dbReference type="Proteomes" id="UP001642409">
    <property type="component" value="Unassembled WGS sequence"/>
</dbReference>
<keyword evidence="3" id="KW-1185">Reference proteome</keyword>
<dbReference type="EMBL" id="CATOUU010000994">
    <property type="protein sequence ID" value="CAI9965790.1"/>
    <property type="molecule type" value="Genomic_DNA"/>
</dbReference>
<name>A0AA86QW90_9EUKA</name>
<dbReference type="AlphaFoldDB" id="A0AA86QW90"/>
<protein>
    <submittedName>
        <fullName evidence="2">Hypothetical_protein</fullName>
    </submittedName>
</protein>
<evidence type="ECO:0000313" key="1">
    <source>
        <dbReference type="EMBL" id="CAI9965790.1"/>
    </source>
</evidence>
<accession>A0AA86QW90</accession>